<dbReference type="InterPro" id="IPR039424">
    <property type="entry name" value="SBP_5"/>
</dbReference>
<dbReference type="RefSeq" id="WP_231741662.1">
    <property type="nucleotide sequence ID" value="NZ_SJPN01000001.1"/>
</dbReference>
<feature type="domain" description="Solute-binding protein family 5" evidence="2">
    <location>
        <begin position="492"/>
        <end position="692"/>
    </location>
</feature>
<evidence type="ECO:0000259" key="2">
    <source>
        <dbReference type="Pfam" id="PF00496"/>
    </source>
</evidence>
<evidence type="ECO:0000313" key="3">
    <source>
        <dbReference type="EMBL" id="TWU08003.1"/>
    </source>
</evidence>
<keyword evidence="1" id="KW-0175">Coiled coil</keyword>
<gene>
    <name evidence="3" type="ORF">Pla52n_05810</name>
</gene>
<dbReference type="SUPFAM" id="SSF53850">
    <property type="entry name" value="Periplasmic binding protein-like II"/>
    <property type="match status" value="1"/>
</dbReference>
<dbReference type="GO" id="GO:0015833">
    <property type="term" value="P:peptide transport"/>
    <property type="evidence" value="ECO:0007669"/>
    <property type="project" value="TreeGrafter"/>
</dbReference>
<organism evidence="3 4">
    <name type="scientific">Stieleria varia</name>
    <dbReference type="NCBI Taxonomy" id="2528005"/>
    <lineage>
        <taxon>Bacteria</taxon>
        <taxon>Pseudomonadati</taxon>
        <taxon>Planctomycetota</taxon>
        <taxon>Planctomycetia</taxon>
        <taxon>Pirellulales</taxon>
        <taxon>Pirellulaceae</taxon>
        <taxon>Stieleria</taxon>
    </lineage>
</organism>
<protein>
    <submittedName>
        <fullName evidence="3">Extracellular solute-binding protein</fullName>
    </submittedName>
</protein>
<dbReference type="Proteomes" id="UP000320176">
    <property type="component" value="Unassembled WGS sequence"/>
</dbReference>
<keyword evidence="4" id="KW-1185">Reference proteome</keyword>
<dbReference type="Gene3D" id="3.10.105.10">
    <property type="entry name" value="Dipeptide-binding Protein, Domain 3"/>
    <property type="match status" value="1"/>
</dbReference>
<proteinExistence type="predicted"/>
<sequence length="805" mass="90157">MRLFPPMNRTTGRLLSGCLLSGCRFNAIGWTTICWATLSIIVWLATPETVASAQAITYAQTGSPPEMGLELLQEEPHDIIYFTEKAKGGWVKARLLPVREMPGTPNGSLKYNIVGIETEDFATKWNEIERIDFWEKRLERETAEKIAAGDFAGAYPFLSILIRDYPTRPGLRELRSDFLWNNAIQRAKNGQRAESLAMLEELRRYAPDYKRSTVVGAIGATTNSLMTAMVQEGKLAEAQQLLARLRGEYSNVRLASVETWTKEFLRMAEEKRDAALLALKEERFRDARLFARESVYLTPDIPGGKELIERIDTIYPLINVGVLQSATVFDPIRLDNWASRRAGRLLYRTLFEMQSAGPEGGQYNFIFGDTEISADQQTLDLNLELAKLPDPLNKIESHFLADRLAKRATPGSDEYFSPWAAAVSGIGIDGASQIRCVLRRPNVLPTCLMQINVDGSWFGGKPGSTTGDYRLDITEGNLTRFVLADKALEKVGKDNTKPREIVEVRCGSGSEAVSKLLSGEIDMLDQLFPADAIRLKRSRDIAVATYPLPTIHMLVPCSDHPFVAESNFRRALVYATNREDILKGELLEGKEIPGCQVVSGPFPAGIDFDDPLGYAYDTSIVARRYEPSLAQLLVELNRSLMENEAKRKGDTVPKMTPIRLAFPADNLSRVACEAIRAQWELIGLPVELVQLPIGRSYPDPDTADIVYVSAAVWEPILDARRLLGPSGLARSENQMIGLGLRRLEEARNWKEVRDRLLVLHDIAHHELPIIPLWQMIDSYAYRKDLTGVGTGIVSLYQNAENWRRD</sequence>
<evidence type="ECO:0000256" key="1">
    <source>
        <dbReference type="SAM" id="Coils"/>
    </source>
</evidence>
<dbReference type="PANTHER" id="PTHR30290:SF83">
    <property type="entry name" value="ABC TRANSPORTER SUBSTRATE-BINDING PROTEIN"/>
    <property type="match status" value="1"/>
</dbReference>
<accession>A0A5C6B7G6</accession>
<dbReference type="Pfam" id="PF00496">
    <property type="entry name" value="SBP_bac_5"/>
    <property type="match status" value="1"/>
</dbReference>
<dbReference type="EMBL" id="SJPN01000001">
    <property type="protein sequence ID" value="TWU08003.1"/>
    <property type="molecule type" value="Genomic_DNA"/>
</dbReference>
<name>A0A5C6B7G6_9BACT</name>
<dbReference type="GO" id="GO:1904680">
    <property type="term" value="F:peptide transmembrane transporter activity"/>
    <property type="evidence" value="ECO:0007669"/>
    <property type="project" value="TreeGrafter"/>
</dbReference>
<feature type="coiled-coil region" evidence="1">
    <location>
        <begin position="228"/>
        <end position="255"/>
    </location>
</feature>
<dbReference type="PANTHER" id="PTHR30290">
    <property type="entry name" value="PERIPLASMIC BINDING COMPONENT OF ABC TRANSPORTER"/>
    <property type="match status" value="1"/>
</dbReference>
<reference evidence="3 4" key="1">
    <citation type="submission" date="2019-02" db="EMBL/GenBank/DDBJ databases">
        <title>Deep-cultivation of Planctomycetes and their phenomic and genomic characterization uncovers novel biology.</title>
        <authorList>
            <person name="Wiegand S."/>
            <person name="Jogler M."/>
            <person name="Boedeker C."/>
            <person name="Pinto D."/>
            <person name="Vollmers J."/>
            <person name="Rivas-Marin E."/>
            <person name="Kohn T."/>
            <person name="Peeters S.H."/>
            <person name="Heuer A."/>
            <person name="Rast P."/>
            <person name="Oberbeckmann S."/>
            <person name="Bunk B."/>
            <person name="Jeske O."/>
            <person name="Meyerdierks A."/>
            <person name="Storesund J.E."/>
            <person name="Kallscheuer N."/>
            <person name="Luecker S."/>
            <person name="Lage O.M."/>
            <person name="Pohl T."/>
            <person name="Merkel B.J."/>
            <person name="Hornburger P."/>
            <person name="Mueller R.-W."/>
            <person name="Bruemmer F."/>
            <person name="Labrenz M."/>
            <person name="Spormann A.M."/>
            <person name="Op Den Camp H."/>
            <person name="Overmann J."/>
            <person name="Amann R."/>
            <person name="Jetten M.S.M."/>
            <person name="Mascher T."/>
            <person name="Medema M.H."/>
            <person name="Devos D.P."/>
            <person name="Kaster A.-K."/>
            <person name="Ovreas L."/>
            <person name="Rohde M."/>
            <person name="Galperin M.Y."/>
            <person name="Jogler C."/>
        </authorList>
    </citation>
    <scope>NUCLEOTIDE SEQUENCE [LARGE SCALE GENOMIC DNA]</scope>
    <source>
        <strain evidence="3 4">Pla52n</strain>
    </source>
</reference>
<evidence type="ECO:0000313" key="4">
    <source>
        <dbReference type="Proteomes" id="UP000320176"/>
    </source>
</evidence>
<dbReference type="InterPro" id="IPR000914">
    <property type="entry name" value="SBP_5_dom"/>
</dbReference>
<dbReference type="AlphaFoldDB" id="A0A5C6B7G6"/>
<comment type="caution">
    <text evidence="3">The sequence shown here is derived from an EMBL/GenBank/DDBJ whole genome shotgun (WGS) entry which is preliminary data.</text>
</comment>